<evidence type="ECO:0000256" key="1">
    <source>
        <dbReference type="ARBA" id="ARBA00000900"/>
    </source>
</evidence>
<dbReference type="Gene3D" id="1.25.40.10">
    <property type="entry name" value="Tetratricopeptide repeat domain"/>
    <property type="match status" value="1"/>
</dbReference>
<comment type="catalytic activity">
    <reaction evidence="1">
        <text>S-ubiquitinyl-[E2 ubiquitin-conjugating enzyme]-L-cysteine + [acceptor protein]-L-lysine = [E2 ubiquitin-conjugating enzyme]-L-cysteine + N(6)-ubiquitinyl-[acceptor protein]-L-lysine.</text>
        <dbReference type="EC" id="2.3.2.27"/>
    </reaction>
</comment>
<feature type="domain" description="U-box" evidence="6">
    <location>
        <begin position="210"/>
        <end position="283"/>
    </location>
</feature>
<keyword evidence="5" id="KW-0413">Isomerase</keyword>
<evidence type="ECO:0000256" key="2">
    <source>
        <dbReference type="ARBA" id="ARBA00022679"/>
    </source>
</evidence>
<dbReference type="GO" id="GO:0045862">
    <property type="term" value="P:positive regulation of proteolysis"/>
    <property type="evidence" value="ECO:0007669"/>
    <property type="project" value="TreeGrafter"/>
</dbReference>
<dbReference type="Gene3D" id="3.30.40.10">
    <property type="entry name" value="Zinc/RING finger domain, C3HC4 (zinc finger)"/>
    <property type="match status" value="1"/>
</dbReference>
<keyword evidence="5" id="KW-0697">Rotamase</keyword>
<dbReference type="GeneID" id="41958508"/>
<keyword evidence="7" id="KW-1185">Reference proteome</keyword>
<dbReference type="SMART" id="SM00028">
    <property type="entry name" value="TPR"/>
    <property type="match status" value="3"/>
</dbReference>
<dbReference type="GO" id="GO:0071218">
    <property type="term" value="P:cellular response to misfolded protein"/>
    <property type="evidence" value="ECO:0007669"/>
    <property type="project" value="TreeGrafter"/>
</dbReference>
<dbReference type="SMART" id="SM00504">
    <property type="entry name" value="Ubox"/>
    <property type="match status" value="1"/>
</dbReference>
<dbReference type="InterPro" id="IPR011990">
    <property type="entry name" value="TPR-like_helical_dom_sf"/>
</dbReference>
<evidence type="ECO:0000256" key="4">
    <source>
        <dbReference type="ARBA" id="ARBA00022786"/>
    </source>
</evidence>
<name>A0A6P8B8K0_PYRGI</name>
<dbReference type="RefSeq" id="XP_030983527.1">
    <property type="nucleotide sequence ID" value="XM_031123599.1"/>
</dbReference>
<reference evidence="8" key="1">
    <citation type="journal article" date="2019" name="Mol. Biol. Evol.">
        <title>Blast fungal genomes show frequent chromosomal changes, gene gains and losses, and effector gene turnover.</title>
        <authorList>
            <person name="Gomez Luciano L.B."/>
            <person name="Jason Tsai I."/>
            <person name="Chuma I."/>
            <person name="Tosa Y."/>
            <person name="Chen Y.H."/>
            <person name="Li J.Y."/>
            <person name="Li M.Y."/>
            <person name="Jade Lu M.Y."/>
            <person name="Nakayashiki H."/>
            <person name="Li W.H."/>
        </authorList>
    </citation>
    <scope>NUCLEOTIDE SEQUENCE</scope>
    <source>
        <strain evidence="8">NI907</strain>
    </source>
</reference>
<evidence type="ECO:0000256" key="3">
    <source>
        <dbReference type="ARBA" id="ARBA00022737"/>
    </source>
</evidence>
<evidence type="ECO:0000313" key="8">
    <source>
        <dbReference type="RefSeq" id="XP_030983527.1"/>
    </source>
</evidence>
<evidence type="ECO:0000259" key="6">
    <source>
        <dbReference type="PROSITE" id="PS51698"/>
    </source>
</evidence>
<dbReference type="GO" id="GO:0000209">
    <property type="term" value="P:protein polyubiquitination"/>
    <property type="evidence" value="ECO:0007669"/>
    <property type="project" value="TreeGrafter"/>
</dbReference>
<gene>
    <name evidence="8" type="ORF">PgNI_03545</name>
</gene>
<keyword evidence="2" id="KW-0808">Transferase</keyword>
<dbReference type="OrthoDB" id="629492at2759"/>
<dbReference type="SUPFAM" id="SSF57850">
    <property type="entry name" value="RING/U-box"/>
    <property type="match status" value="1"/>
</dbReference>
<dbReference type="InterPro" id="IPR019734">
    <property type="entry name" value="TPR_rpt"/>
</dbReference>
<dbReference type="PANTHER" id="PTHR46803:SF2">
    <property type="entry name" value="E3 UBIQUITIN-PROTEIN LIGASE CHIP"/>
    <property type="match status" value="1"/>
</dbReference>
<reference evidence="8" key="3">
    <citation type="submission" date="2025-08" db="UniProtKB">
        <authorList>
            <consortium name="RefSeq"/>
        </authorList>
    </citation>
    <scope>IDENTIFICATION</scope>
    <source>
        <strain evidence="8">NI907</strain>
    </source>
</reference>
<keyword evidence="4" id="KW-0833">Ubl conjugation pathway</keyword>
<accession>A0A6P8B8K0</accession>
<evidence type="ECO:0000313" key="7">
    <source>
        <dbReference type="Proteomes" id="UP000515153"/>
    </source>
</evidence>
<proteinExistence type="predicted"/>
<sequence>MAQNKQDRAMNPTALLLKEEGNRRFQAGDYIGAEASYSKAIIADPLSPTLYTNRAMARLKLQQWDSVISDCLECLKLAPKNMKAHYYCGMAQLELGNLDEAHDHSKLAHSLASATNDRSLHQVLTLLMRCKTLRWEQKEKRRVRQDADLEAELRAMLESERDLAVRFMGKDSTGGDAAAAEEVRAEYDAKIDRLEKVFERSRAAADRKREVPEWAIDEISFGVMVDPVVTKSGKSYERDTILTHLKTNRTDPITREPLHPSDLRPNLALKEACEAFLNENEWAADW</sequence>
<dbReference type="Pfam" id="PF04564">
    <property type="entry name" value="U-box"/>
    <property type="match status" value="1"/>
</dbReference>
<evidence type="ECO:0000256" key="5">
    <source>
        <dbReference type="ARBA" id="ARBA00023110"/>
    </source>
</evidence>
<dbReference type="PROSITE" id="PS51698">
    <property type="entry name" value="U_BOX"/>
    <property type="match status" value="1"/>
</dbReference>
<dbReference type="Proteomes" id="UP000515153">
    <property type="component" value="Unplaced"/>
</dbReference>
<keyword evidence="3" id="KW-0677">Repeat</keyword>
<dbReference type="InterPro" id="IPR013083">
    <property type="entry name" value="Znf_RING/FYVE/PHD"/>
</dbReference>
<dbReference type="GO" id="GO:0005737">
    <property type="term" value="C:cytoplasm"/>
    <property type="evidence" value="ECO:0007669"/>
    <property type="project" value="TreeGrafter"/>
</dbReference>
<dbReference type="GO" id="GO:0003755">
    <property type="term" value="F:peptidyl-prolyl cis-trans isomerase activity"/>
    <property type="evidence" value="ECO:0007669"/>
    <property type="project" value="UniProtKB-KW"/>
</dbReference>
<dbReference type="InterPro" id="IPR003613">
    <property type="entry name" value="Ubox_domain"/>
</dbReference>
<dbReference type="SUPFAM" id="SSF48452">
    <property type="entry name" value="TPR-like"/>
    <property type="match status" value="1"/>
</dbReference>
<dbReference type="GO" id="GO:0006515">
    <property type="term" value="P:protein quality control for misfolded or incompletely synthesized proteins"/>
    <property type="evidence" value="ECO:0007669"/>
    <property type="project" value="TreeGrafter"/>
</dbReference>
<protein>
    <recommendedName>
        <fullName evidence="6">U-box domain-containing protein</fullName>
    </recommendedName>
</protein>
<dbReference type="PANTHER" id="PTHR46803">
    <property type="entry name" value="E3 UBIQUITIN-PROTEIN LIGASE CHIP"/>
    <property type="match status" value="1"/>
</dbReference>
<dbReference type="KEGG" id="pgri:PgNI_03545"/>
<organism evidence="7 8">
    <name type="scientific">Pyricularia grisea</name>
    <name type="common">Crabgrass-specific blast fungus</name>
    <name type="synonym">Magnaporthe grisea</name>
    <dbReference type="NCBI Taxonomy" id="148305"/>
    <lineage>
        <taxon>Eukaryota</taxon>
        <taxon>Fungi</taxon>
        <taxon>Dikarya</taxon>
        <taxon>Ascomycota</taxon>
        <taxon>Pezizomycotina</taxon>
        <taxon>Sordariomycetes</taxon>
        <taxon>Sordariomycetidae</taxon>
        <taxon>Magnaporthales</taxon>
        <taxon>Pyriculariaceae</taxon>
        <taxon>Pyricularia</taxon>
    </lineage>
</organism>
<dbReference type="GO" id="GO:0061630">
    <property type="term" value="F:ubiquitin protein ligase activity"/>
    <property type="evidence" value="ECO:0007669"/>
    <property type="project" value="UniProtKB-EC"/>
</dbReference>
<dbReference type="GO" id="GO:0051087">
    <property type="term" value="F:protein-folding chaperone binding"/>
    <property type="evidence" value="ECO:0007669"/>
    <property type="project" value="TreeGrafter"/>
</dbReference>
<dbReference type="AlphaFoldDB" id="A0A6P8B8K0"/>
<dbReference type="GO" id="GO:0043161">
    <property type="term" value="P:proteasome-mediated ubiquitin-dependent protein catabolic process"/>
    <property type="evidence" value="ECO:0007669"/>
    <property type="project" value="TreeGrafter"/>
</dbReference>
<reference evidence="8" key="2">
    <citation type="submission" date="2019-10" db="EMBL/GenBank/DDBJ databases">
        <authorList>
            <consortium name="NCBI Genome Project"/>
        </authorList>
    </citation>
    <scope>NUCLEOTIDE SEQUENCE</scope>
    <source>
        <strain evidence="8">NI907</strain>
    </source>
</reference>